<reference evidence="1" key="1">
    <citation type="submission" date="2023-06" db="EMBL/GenBank/DDBJ databases">
        <authorList>
            <consortium name="Lawrence Berkeley National Laboratory"/>
            <person name="Ahrendt S."/>
            <person name="Sahu N."/>
            <person name="Indic B."/>
            <person name="Wong-Bajracharya J."/>
            <person name="Merenyi Z."/>
            <person name="Ke H.-M."/>
            <person name="Monk M."/>
            <person name="Kocsube S."/>
            <person name="Drula E."/>
            <person name="Lipzen A."/>
            <person name="Balint B."/>
            <person name="Henrissat B."/>
            <person name="Andreopoulos B."/>
            <person name="Martin F.M."/>
            <person name="Harder C.B."/>
            <person name="Rigling D."/>
            <person name="Ford K.L."/>
            <person name="Foster G.D."/>
            <person name="Pangilinan J."/>
            <person name="Papanicolaou A."/>
            <person name="Barry K."/>
            <person name="LaButti K."/>
            <person name="Viragh M."/>
            <person name="Koriabine M."/>
            <person name="Yan M."/>
            <person name="Riley R."/>
            <person name="Champramary S."/>
            <person name="Plett K.L."/>
            <person name="Tsai I.J."/>
            <person name="Slot J."/>
            <person name="Sipos G."/>
            <person name="Plett J."/>
            <person name="Nagy L.G."/>
            <person name="Grigoriev I.V."/>
        </authorList>
    </citation>
    <scope>NUCLEOTIDE SEQUENCE</scope>
    <source>
        <strain evidence="1">HWK02</strain>
    </source>
</reference>
<evidence type="ECO:0000313" key="2">
    <source>
        <dbReference type="Proteomes" id="UP001175228"/>
    </source>
</evidence>
<feature type="non-terminal residue" evidence="1">
    <location>
        <position position="314"/>
    </location>
</feature>
<gene>
    <name evidence="1" type="ORF">EDD18DRAFT_1400045</name>
</gene>
<comment type="caution">
    <text evidence="1">The sequence shown here is derived from an EMBL/GenBank/DDBJ whole genome shotgun (WGS) entry which is preliminary data.</text>
</comment>
<proteinExistence type="predicted"/>
<dbReference type="EMBL" id="JAUEPU010000002">
    <property type="protein sequence ID" value="KAK0505542.1"/>
    <property type="molecule type" value="Genomic_DNA"/>
</dbReference>
<accession>A0AA39UVZ8</accession>
<organism evidence="1 2">
    <name type="scientific">Armillaria luteobubalina</name>
    <dbReference type="NCBI Taxonomy" id="153913"/>
    <lineage>
        <taxon>Eukaryota</taxon>
        <taxon>Fungi</taxon>
        <taxon>Dikarya</taxon>
        <taxon>Basidiomycota</taxon>
        <taxon>Agaricomycotina</taxon>
        <taxon>Agaricomycetes</taxon>
        <taxon>Agaricomycetidae</taxon>
        <taxon>Agaricales</taxon>
        <taxon>Marasmiineae</taxon>
        <taxon>Physalacriaceae</taxon>
        <taxon>Armillaria</taxon>
    </lineage>
</organism>
<dbReference type="Proteomes" id="UP001175228">
    <property type="component" value="Unassembled WGS sequence"/>
</dbReference>
<sequence>GRGLSNEDGATGHSDRYHPVKQIRRARTAGVILRNDTFQVHCQKPRNPTLTLGFCLRLPEPKIESLLWFPRLVTAIMKRESGCYIPLRVTVPFSQPPWLLSNTLRTTRHCSFCPLGVKVDNNEVSQRPRHPAAQAPFLAYSKHRCHGTTCIPTRDLRTHHRQCRRSRGTPFVCTCLQVMVPSQEPEHLPRRFIVRGHIQGHLRGFAGCYTFTIAMETDTSRLPVFFNPRCLYCMGVCCYTRPVCVFIHPTEETQSVFFGRWIPLPRSASQLLTPFISASAQYSSHLSSRRICLVPVLLPPPNCPIHVGKLKTFK</sequence>
<protein>
    <submittedName>
        <fullName evidence="1">Uncharacterized protein</fullName>
    </submittedName>
</protein>
<keyword evidence="2" id="KW-1185">Reference proteome</keyword>
<evidence type="ECO:0000313" key="1">
    <source>
        <dbReference type="EMBL" id="KAK0505542.1"/>
    </source>
</evidence>
<dbReference type="AlphaFoldDB" id="A0AA39UVZ8"/>
<name>A0AA39UVZ8_9AGAR</name>